<sequence>MKKEEDFVMGLLVYIARLREKKHYSTAKSYQDALNSFKCFCGMEKIPYSYINRDTLLCYQSWLLGGGRSLNTVSTYMRRIRHIYNLAVEADEAPFVPNLFKDVFTGVESKRKKALPQEMLERMFNAPLEDQSLRRVQLTVRLMFAFSGIAFVDLAHLKWENIRDGILQYHRQKSGSLIQLEIPSGALRLLDELSACTAKESLYLFP</sequence>
<accession>A0A9Q4QXB1</accession>
<gene>
    <name evidence="6" type="ORF">GKD70_18790</name>
</gene>
<dbReference type="InterPro" id="IPR025269">
    <property type="entry name" value="SAM-like_dom"/>
</dbReference>
<evidence type="ECO:0000313" key="6">
    <source>
        <dbReference type="EMBL" id="MSB75311.1"/>
    </source>
</evidence>
<dbReference type="Proteomes" id="UP000441609">
    <property type="component" value="Unassembled WGS sequence"/>
</dbReference>
<organism evidence="6 7">
    <name type="scientific">Parabacteroides distasonis</name>
    <dbReference type="NCBI Taxonomy" id="823"/>
    <lineage>
        <taxon>Bacteria</taxon>
        <taxon>Pseudomonadati</taxon>
        <taxon>Bacteroidota</taxon>
        <taxon>Bacteroidia</taxon>
        <taxon>Bacteroidales</taxon>
        <taxon>Tannerellaceae</taxon>
        <taxon>Parabacteroides</taxon>
    </lineage>
</organism>
<dbReference type="Pfam" id="PF13102">
    <property type="entry name" value="Phage_int_SAM_5"/>
    <property type="match status" value="1"/>
</dbReference>
<dbReference type="GO" id="GO:0006310">
    <property type="term" value="P:DNA recombination"/>
    <property type="evidence" value="ECO:0007669"/>
    <property type="project" value="UniProtKB-KW"/>
</dbReference>
<dbReference type="GO" id="GO:0015074">
    <property type="term" value="P:DNA integration"/>
    <property type="evidence" value="ECO:0007669"/>
    <property type="project" value="UniProtKB-KW"/>
</dbReference>
<dbReference type="Gene3D" id="1.10.443.10">
    <property type="entry name" value="Intergrase catalytic core"/>
    <property type="match status" value="1"/>
</dbReference>
<dbReference type="RefSeq" id="WP_172727341.1">
    <property type="nucleotide sequence ID" value="NZ_WKMO01000021.1"/>
</dbReference>
<dbReference type="EMBL" id="WKMO01000021">
    <property type="protein sequence ID" value="MSB75311.1"/>
    <property type="molecule type" value="Genomic_DNA"/>
</dbReference>
<dbReference type="AlphaFoldDB" id="A0A9Q4QXB1"/>
<evidence type="ECO:0000313" key="7">
    <source>
        <dbReference type="Proteomes" id="UP000441609"/>
    </source>
</evidence>
<dbReference type="InterPro" id="IPR044068">
    <property type="entry name" value="CB"/>
</dbReference>
<keyword evidence="3" id="KW-0233">DNA recombination</keyword>
<dbReference type="InterPro" id="IPR011010">
    <property type="entry name" value="DNA_brk_join_enz"/>
</dbReference>
<evidence type="ECO:0000259" key="5">
    <source>
        <dbReference type="PROSITE" id="PS51900"/>
    </source>
</evidence>
<evidence type="ECO:0000256" key="2">
    <source>
        <dbReference type="ARBA" id="ARBA00023125"/>
    </source>
</evidence>
<dbReference type="GO" id="GO:0003677">
    <property type="term" value="F:DNA binding"/>
    <property type="evidence" value="ECO:0007669"/>
    <property type="project" value="UniProtKB-UniRule"/>
</dbReference>
<feature type="non-terminal residue" evidence="6">
    <location>
        <position position="206"/>
    </location>
</feature>
<evidence type="ECO:0000256" key="1">
    <source>
        <dbReference type="ARBA" id="ARBA00022908"/>
    </source>
</evidence>
<dbReference type="Gene3D" id="1.10.150.130">
    <property type="match status" value="1"/>
</dbReference>
<reference evidence="6 7" key="1">
    <citation type="journal article" date="2019" name="Nat. Med.">
        <title>A library of human gut bacterial isolates paired with longitudinal multiomics data enables mechanistic microbiome research.</title>
        <authorList>
            <person name="Poyet M."/>
            <person name="Groussin M."/>
            <person name="Gibbons S.M."/>
            <person name="Avila-Pacheco J."/>
            <person name="Jiang X."/>
            <person name="Kearney S.M."/>
            <person name="Perrotta A.R."/>
            <person name="Berdy B."/>
            <person name="Zhao S."/>
            <person name="Lieberman T.D."/>
            <person name="Swanson P.K."/>
            <person name="Smith M."/>
            <person name="Roesemann S."/>
            <person name="Alexander J.E."/>
            <person name="Rich S.A."/>
            <person name="Livny J."/>
            <person name="Vlamakis H."/>
            <person name="Clish C."/>
            <person name="Bullock K."/>
            <person name="Deik A."/>
            <person name="Scott J."/>
            <person name="Pierce K.A."/>
            <person name="Xavier R.J."/>
            <person name="Alm E.J."/>
        </authorList>
    </citation>
    <scope>NUCLEOTIDE SEQUENCE [LARGE SCALE GENOMIC DNA]</scope>
    <source>
        <strain evidence="6 7">BIOML-A20</strain>
    </source>
</reference>
<comment type="caution">
    <text evidence="6">The sequence shown here is derived from an EMBL/GenBank/DDBJ whole genome shotgun (WGS) entry which is preliminary data.</text>
</comment>
<evidence type="ECO:0000256" key="4">
    <source>
        <dbReference type="PROSITE-ProRule" id="PRU01248"/>
    </source>
</evidence>
<dbReference type="PROSITE" id="PS51900">
    <property type="entry name" value="CB"/>
    <property type="match status" value="1"/>
</dbReference>
<keyword evidence="1" id="KW-0229">DNA integration</keyword>
<feature type="domain" description="Core-binding (CB)" evidence="5">
    <location>
        <begin position="9"/>
        <end position="88"/>
    </location>
</feature>
<dbReference type="InterPro" id="IPR010998">
    <property type="entry name" value="Integrase_recombinase_N"/>
</dbReference>
<dbReference type="InterPro" id="IPR013762">
    <property type="entry name" value="Integrase-like_cat_sf"/>
</dbReference>
<name>A0A9Q4QXB1_PARDI</name>
<protein>
    <submittedName>
        <fullName evidence="6">Integrase</fullName>
    </submittedName>
</protein>
<proteinExistence type="predicted"/>
<keyword evidence="2 4" id="KW-0238">DNA-binding</keyword>
<evidence type="ECO:0000256" key="3">
    <source>
        <dbReference type="ARBA" id="ARBA00023172"/>
    </source>
</evidence>
<dbReference type="SUPFAM" id="SSF56349">
    <property type="entry name" value="DNA breaking-rejoining enzymes"/>
    <property type="match status" value="1"/>
</dbReference>